<evidence type="ECO:0000313" key="3">
    <source>
        <dbReference type="EMBL" id="MBC2602922.1"/>
    </source>
</evidence>
<dbReference type="AlphaFoldDB" id="A0A7X1AZR3"/>
<proteinExistence type="predicted"/>
<dbReference type="RefSeq" id="WP_185693585.1">
    <property type="nucleotide sequence ID" value="NZ_JACHVA010000106.1"/>
</dbReference>
<organism evidence="3 4">
    <name type="scientific">Puniceicoccus vermicola</name>
    <dbReference type="NCBI Taxonomy" id="388746"/>
    <lineage>
        <taxon>Bacteria</taxon>
        <taxon>Pseudomonadati</taxon>
        <taxon>Verrucomicrobiota</taxon>
        <taxon>Opitutia</taxon>
        <taxon>Puniceicoccales</taxon>
        <taxon>Puniceicoccaceae</taxon>
        <taxon>Puniceicoccus</taxon>
    </lineage>
</organism>
<dbReference type="EMBL" id="JACHVA010000106">
    <property type="protein sequence ID" value="MBC2602922.1"/>
    <property type="molecule type" value="Genomic_DNA"/>
</dbReference>
<feature type="domain" description="Sialate O-acetylesterase" evidence="2">
    <location>
        <begin position="87"/>
        <end position="195"/>
    </location>
</feature>
<dbReference type="GO" id="GO:0001681">
    <property type="term" value="F:sialate O-acetylesterase activity"/>
    <property type="evidence" value="ECO:0007669"/>
    <property type="project" value="InterPro"/>
</dbReference>
<keyword evidence="4" id="KW-1185">Reference proteome</keyword>
<feature type="domain" description="Sialate O-acetylesterase" evidence="2">
    <location>
        <begin position="437"/>
        <end position="527"/>
    </location>
</feature>
<dbReference type="InterPro" id="IPR008979">
    <property type="entry name" value="Galactose-bd-like_sf"/>
</dbReference>
<dbReference type="GO" id="GO:0005975">
    <property type="term" value="P:carbohydrate metabolic process"/>
    <property type="evidence" value="ECO:0007669"/>
    <property type="project" value="TreeGrafter"/>
</dbReference>
<dbReference type="SUPFAM" id="SSF49785">
    <property type="entry name" value="Galactose-binding domain-like"/>
    <property type="match status" value="1"/>
</dbReference>
<comment type="caution">
    <text evidence="3">The sequence shown here is derived from an EMBL/GenBank/DDBJ whole genome shotgun (WGS) entry which is preliminary data.</text>
</comment>
<evidence type="ECO:0000313" key="4">
    <source>
        <dbReference type="Proteomes" id="UP000525652"/>
    </source>
</evidence>
<evidence type="ECO:0000259" key="2">
    <source>
        <dbReference type="Pfam" id="PF03629"/>
    </source>
</evidence>
<dbReference type="Gene3D" id="3.40.50.1110">
    <property type="entry name" value="SGNH hydrolase"/>
    <property type="match status" value="2"/>
</dbReference>
<evidence type="ECO:0000256" key="1">
    <source>
        <dbReference type="ARBA" id="ARBA00022801"/>
    </source>
</evidence>
<reference evidence="3 4" key="1">
    <citation type="submission" date="2020-07" db="EMBL/GenBank/DDBJ databases">
        <authorList>
            <person name="Feng X."/>
        </authorList>
    </citation>
    <scope>NUCLEOTIDE SEQUENCE [LARGE SCALE GENOMIC DNA]</scope>
    <source>
        <strain evidence="3 4">JCM14086</strain>
    </source>
</reference>
<dbReference type="Gene3D" id="2.60.120.260">
    <property type="entry name" value="Galactose-binding domain-like"/>
    <property type="match status" value="1"/>
</dbReference>
<accession>A0A7X1AZR3</accession>
<dbReference type="PANTHER" id="PTHR22901">
    <property type="entry name" value="SIALATE O-ACETYLESTERASE"/>
    <property type="match status" value="1"/>
</dbReference>
<gene>
    <name evidence="3" type="ORF">H5P30_14155</name>
</gene>
<dbReference type="PANTHER" id="PTHR22901:SF0">
    <property type="entry name" value="SIALATE O-ACETYLESTERASE"/>
    <property type="match status" value="1"/>
</dbReference>
<dbReference type="InterPro" id="IPR005181">
    <property type="entry name" value="SASA"/>
</dbReference>
<name>A0A7X1AZR3_9BACT</name>
<protein>
    <recommendedName>
        <fullName evidence="2">Sialate O-acetylesterase domain-containing protein</fullName>
    </recommendedName>
</protein>
<dbReference type="InterPro" id="IPR036514">
    <property type="entry name" value="SGNH_hydro_sf"/>
</dbReference>
<dbReference type="InterPro" id="IPR039329">
    <property type="entry name" value="SIAE"/>
</dbReference>
<sequence length="655" mass="73505">MEPEKLQLGELFTDHMVLQRDKPLRIWGWGEPGERVQVEIAGRGAEVEVDKGGKWVVTLPSMSAGGPYEMKVTGDPAIVLKDVWIGDVWLLGGQSNMQMRLSQCDGGEAAVKRAESESRIRLFQVGGNLGDESPQTRLKKYEGWGVRDAEIASDFSGVGWFFGERLADELEVRIGLINVSLGGTPIEVWLSQSALDQQVKEHPELAAHFAELARVESDALALRELRLTEHRPSREKAIAYEQNMLLATELAAPELEDDEWDEIVMPGFWERSGIEELADFDGYVWLRKEVVLPEGWGDRDLKLEIGRTRDLDAVWFNGHHLGAIGSIEELYDLNRPRGVRPERESSVYNVPAKWVQEGENVVVIRIFNQQRVGGIIEDGKQELELRLVGVEEPPISLAGKWKYQLGPAFVTHWASYLFPTQPASMFNAYVSPIAGFPIRGILWYQGESNTKDHVEYYSDWMRALIVDWRGHWEDQELPFYLVQLPNISRGPKDNWARIREAQASVLDLPGTGMAVTLDVGQPNNIHPPEKKTVADRLARLALSRTYGLELVDQGPVFSGAEAEGSGLRLTFDHIGSGLRSMNGEKLENFEIAGEDRKFFPAEATIDGDTVLVSSPEVLSPVAVRYAYENNPTNINFYNEEGLPAAPFRSDDWSDR</sequence>
<keyword evidence="1" id="KW-0378">Hydrolase</keyword>
<dbReference type="Pfam" id="PF03629">
    <property type="entry name" value="SASA"/>
    <property type="match status" value="2"/>
</dbReference>
<dbReference type="SUPFAM" id="SSF52266">
    <property type="entry name" value="SGNH hydrolase"/>
    <property type="match status" value="1"/>
</dbReference>
<dbReference type="Proteomes" id="UP000525652">
    <property type="component" value="Unassembled WGS sequence"/>
</dbReference>